<evidence type="ECO:0000256" key="4">
    <source>
        <dbReference type="PROSITE-ProRule" id="PRU00175"/>
    </source>
</evidence>
<dbReference type="GO" id="GO:0006511">
    <property type="term" value="P:ubiquitin-dependent protein catabolic process"/>
    <property type="evidence" value="ECO:0007669"/>
    <property type="project" value="TreeGrafter"/>
</dbReference>
<name>T0MB74_9MICR</name>
<dbReference type="InterPro" id="IPR051834">
    <property type="entry name" value="RING_finger_E3_ligase"/>
</dbReference>
<evidence type="ECO:0000256" key="1">
    <source>
        <dbReference type="ARBA" id="ARBA00022723"/>
    </source>
</evidence>
<dbReference type="OrthoDB" id="2195295at2759"/>
<dbReference type="PANTHER" id="PTHR45931">
    <property type="entry name" value="SI:CH211-59O9.10"/>
    <property type="match status" value="1"/>
</dbReference>
<keyword evidence="3" id="KW-0862">Zinc</keyword>
<organism evidence="6 7">
    <name type="scientific">Vairimorpha apis BRL 01</name>
    <dbReference type="NCBI Taxonomy" id="1037528"/>
    <lineage>
        <taxon>Eukaryota</taxon>
        <taxon>Fungi</taxon>
        <taxon>Fungi incertae sedis</taxon>
        <taxon>Microsporidia</taxon>
        <taxon>Nosematidae</taxon>
        <taxon>Vairimorpha</taxon>
    </lineage>
</organism>
<dbReference type="EMBL" id="KE647286">
    <property type="protein sequence ID" value="EQB60441.1"/>
    <property type="molecule type" value="Genomic_DNA"/>
</dbReference>
<accession>T0MB74</accession>
<dbReference type="GO" id="GO:0061630">
    <property type="term" value="F:ubiquitin protein ligase activity"/>
    <property type="evidence" value="ECO:0007669"/>
    <property type="project" value="TreeGrafter"/>
</dbReference>
<dbReference type="PANTHER" id="PTHR45931:SF3">
    <property type="entry name" value="RING ZINC FINGER-CONTAINING PROTEIN"/>
    <property type="match status" value="1"/>
</dbReference>
<dbReference type="HOGENOM" id="CLU_2441418_0_0_1"/>
<dbReference type="PROSITE" id="PS50089">
    <property type="entry name" value="ZF_RING_2"/>
    <property type="match status" value="1"/>
</dbReference>
<dbReference type="Gene3D" id="3.30.40.10">
    <property type="entry name" value="Zinc/RING finger domain, C3HC4 (zinc finger)"/>
    <property type="match status" value="1"/>
</dbReference>
<sequence length="90" mass="10981">MYNYLLLTQMFDVIFIFKELKTYKNIDLTNECSICMEEYKLDEKLSELVCNHVYHHDCIIMWLNRNNSCPICKRNMDIQMKVYENETIKL</sequence>
<gene>
    <name evidence="6" type="ORF">NAPIS_ORF01985</name>
</gene>
<evidence type="ECO:0000256" key="3">
    <source>
        <dbReference type="ARBA" id="ARBA00022833"/>
    </source>
</evidence>
<reference evidence="6 7" key="1">
    <citation type="journal article" date="2013" name="BMC Genomics">
        <title>Genome sequencing and comparative genomics of honey bee microsporidia, Nosema apis reveal novel insights into host-parasite interactions.</title>
        <authorList>
            <person name="Chen Yp."/>
            <person name="Pettis J.S."/>
            <person name="Zhao Y."/>
            <person name="Liu X."/>
            <person name="Tallon L.J."/>
            <person name="Sadzewicz L.D."/>
            <person name="Li R."/>
            <person name="Zheng H."/>
            <person name="Huang S."/>
            <person name="Zhang X."/>
            <person name="Hamilton M.C."/>
            <person name="Pernal S.F."/>
            <person name="Melathopoulos A.P."/>
            <person name="Yan X."/>
            <person name="Evans J.D."/>
        </authorList>
    </citation>
    <scope>NUCLEOTIDE SEQUENCE [LARGE SCALE GENOMIC DNA]</scope>
    <source>
        <strain evidence="6 7">BRL 01</strain>
    </source>
</reference>
<dbReference type="AlphaFoldDB" id="T0MB74"/>
<evidence type="ECO:0000256" key="2">
    <source>
        <dbReference type="ARBA" id="ARBA00022771"/>
    </source>
</evidence>
<dbReference type="Pfam" id="PF13639">
    <property type="entry name" value="zf-RING_2"/>
    <property type="match status" value="1"/>
</dbReference>
<feature type="domain" description="RING-type" evidence="5">
    <location>
        <begin position="32"/>
        <end position="73"/>
    </location>
</feature>
<dbReference type="SMART" id="SM00184">
    <property type="entry name" value="RING"/>
    <property type="match status" value="1"/>
</dbReference>
<keyword evidence="7" id="KW-1185">Reference proteome</keyword>
<dbReference type="GO" id="GO:0005634">
    <property type="term" value="C:nucleus"/>
    <property type="evidence" value="ECO:0007669"/>
    <property type="project" value="TreeGrafter"/>
</dbReference>
<dbReference type="InterPro" id="IPR013083">
    <property type="entry name" value="Znf_RING/FYVE/PHD"/>
</dbReference>
<dbReference type="GO" id="GO:0008270">
    <property type="term" value="F:zinc ion binding"/>
    <property type="evidence" value="ECO:0007669"/>
    <property type="project" value="UniProtKB-KW"/>
</dbReference>
<dbReference type="Proteomes" id="UP000053780">
    <property type="component" value="Unassembled WGS sequence"/>
</dbReference>
<dbReference type="SUPFAM" id="SSF57850">
    <property type="entry name" value="RING/U-box"/>
    <property type="match status" value="1"/>
</dbReference>
<keyword evidence="1" id="KW-0479">Metal-binding</keyword>
<evidence type="ECO:0000313" key="6">
    <source>
        <dbReference type="EMBL" id="EQB60441.1"/>
    </source>
</evidence>
<protein>
    <submittedName>
        <fullName evidence="6">Ring u-box domain-containing protein</fullName>
    </submittedName>
</protein>
<keyword evidence="2 4" id="KW-0863">Zinc-finger</keyword>
<evidence type="ECO:0000313" key="7">
    <source>
        <dbReference type="Proteomes" id="UP000053780"/>
    </source>
</evidence>
<proteinExistence type="predicted"/>
<dbReference type="InterPro" id="IPR001841">
    <property type="entry name" value="Znf_RING"/>
</dbReference>
<dbReference type="VEuPathDB" id="MicrosporidiaDB:NAPIS_ORF01985"/>
<evidence type="ECO:0000259" key="5">
    <source>
        <dbReference type="PROSITE" id="PS50089"/>
    </source>
</evidence>